<feature type="coiled-coil region" evidence="6">
    <location>
        <begin position="4"/>
        <end position="31"/>
    </location>
</feature>
<evidence type="ECO:0000256" key="6">
    <source>
        <dbReference type="SAM" id="Coils"/>
    </source>
</evidence>
<evidence type="ECO:0000313" key="7">
    <source>
        <dbReference type="EMBL" id="RII00298.1"/>
    </source>
</evidence>
<dbReference type="GO" id="GO:0003735">
    <property type="term" value="F:structural constituent of ribosome"/>
    <property type="evidence" value="ECO:0007669"/>
    <property type="project" value="InterPro"/>
</dbReference>
<dbReference type="PANTHER" id="PTHR10916">
    <property type="entry name" value="60S RIBOSOMAL PROTEIN L35/50S RIBOSOMAL PROTEIN L29"/>
    <property type="match status" value="1"/>
</dbReference>
<dbReference type="Proteomes" id="UP000266287">
    <property type="component" value="Unassembled WGS sequence"/>
</dbReference>
<dbReference type="PROSITE" id="PS00579">
    <property type="entry name" value="RIBOSOMAL_L29"/>
    <property type="match status" value="1"/>
</dbReference>
<organism evidence="7 8">
    <name type="scientific">candidate division NPL-UPA2 bacterium Unc8</name>
    <dbReference type="NCBI Taxonomy" id="1980939"/>
    <lineage>
        <taxon>Bacteria</taxon>
    </lineage>
</organism>
<dbReference type="Pfam" id="PF00831">
    <property type="entry name" value="Ribosomal_L29"/>
    <property type="match status" value="1"/>
</dbReference>
<dbReference type="FunFam" id="1.10.287.310:FF:000001">
    <property type="entry name" value="50S ribosomal protein L29"/>
    <property type="match status" value="1"/>
</dbReference>
<dbReference type="Gene3D" id="1.10.287.310">
    <property type="match status" value="1"/>
</dbReference>
<dbReference type="InterPro" id="IPR050063">
    <property type="entry name" value="Ribosomal_protein_uL29"/>
</dbReference>
<evidence type="ECO:0000256" key="5">
    <source>
        <dbReference type="HAMAP-Rule" id="MF_00374"/>
    </source>
</evidence>
<evidence type="ECO:0000256" key="2">
    <source>
        <dbReference type="ARBA" id="ARBA00022980"/>
    </source>
</evidence>
<protein>
    <recommendedName>
        <fullName evidence="4 5">Large ribosomal subunit protein uL29</fullName>
    </recommendedName>
</protein>
<comment type="similarity">
    <text evidence="1 5">Belongs to the universal ribosomal protein uL29 family.</text>
</comment>
<evidence type="ECO:0000256" key="4">
    <source>
        <dbReference type="ARBA" id="ARBA00035204"/>
    </source>
</evidence>
<dbReference type="NCBIfam" id="TIGR00012">
    <property type="entry name" value="L29"/>
    <property type="match status" value="1"/>
</dbReference>
<keyword evidence="2 5" id="KW-0689">Ribosomal protein</keyword>
<dbReference type="InterPro" id="IPR001854">
    <property type="entry name" value="Ribosomal_uL29"/>
</dbReference>
<keyword evidence="3 5" id="KW-0687">Ribonucleoprotein</keyword>
<dbReference type="SUPFAM" id="SSF46561">
    <property type="entry name" value="Ribosomal protein L29 (L29p)"/>
    <property type="match status" value="1"/>
</dbReference>
<dbReference type="GO" id="GO:0006412">
    <property type="term" value="P:translation"/>
    <property type="evidence" value="ECO:0007669"/>
    <property type="project" value="UniProtKB-UniRule"/>
</dbReference>
<sequence>MKMKELRQLSLDELSEKEKELKKELFDLRFQRASGKLENSGRFGQVRKEIARVKTIEREKK</sequence>
<name>A0A399FV79_UNCN2</name>
<keyword evidence="6" id="KW-0175">Coiled coil</keyword>
<dbReference type="EMBL" id="NDHY01000005">
    <property type="protein sequence ID" value="RII00298.1"/>
    <property type="molecule type" value="Genomic_DNA"/>
</dbReference>
<evidence type="ECO:0000256" key="3">
    <source>
        <dbReference type="ARBA" id="ARBA00023274"/>
    </source>
</evidence>
<dbReference type="GO" id="GO:0022625">
    <property type="term" value="C:cytosolic large ribosomal subunit"/>
    <property type="evidence" value="ECO:0007669"/>
    <property type="project" value="TreeGrafter"/>
</dbReference>
<evidence type="ECO:0000313" key="8">
    <source>
        <dbReference type="Proteomes" id="UP000266287"/>
    </source>
</evidence>
<dbReference type="PANTHER" id="PTHR10916:SF0">
    <property type="entry name" value="LARGE RIBOSOMAL SUBUNIT PROTEIN UL29C"/>
    <property type="match status" value="1"/>
</dbReference>
<gene>
    <name evidence="5" type="primary">rpmC</name>
    <name evidence="7" type="ORF">B9J77_03160</name>
</gene>
<dbReference type="HAMAP" id="MF_00374">
    <property type="entry name" value="Ribosomal_uL29"/>
    <property type="match status" value="1"/>
</dbReference>
<dbReference type="AlphaFoldDB" id="A0A399FV79"/>
<dbReference type="InterPro" id="IPR018254">
    <property type="entry name" value="Ribosomal_uL29_CS"/>
</dbReference>
<comment type="caution">
    <text evidence="7">The sequence shown here is derived from an EMBL/GenBank/DDBJ whole genome shotgun (WGS) entry which is preliminary data.</text>
</comment>
<reference evidence="7 8" key="1">
    <citation type="submission" date="2018-08" db="EMBL/GenBank/DDBJ databases">
        <title>Draft genome of candidate division NPL-UPA2 bacterium Unc8 that adapted to ultra-basic serpentinizing groundwater.</title>
        <authorList>
            <person name="Ishii S."/>
            <person name="Suzuki S."/>
            <person name="Nealson K.H."/>
        </authorList>
    </citation>
    <scope>NUCLEOTIDE SEQUENCE [LARGE SCALE GENOMIC DNA]</scope>
    <source>
        <strain evidence="7">Unc8</strain>
    </source>
</reference>
<dbReference type="CDD" id="cd00427">
    <property type="entry name" value="Ribosomal_L29_HIP"/>
    <property type="match status" value="1"/>
</dbReference>
<accession>A0A399FV79</accession>
<evidence type="ECO:0000256" key="1">
    <source>
        <dbReference type="ARBA" id="ARBA00009254"/>
    </source>
</evidence>
<proteinExistence type="inferred from homology"/>
<dbReference type="InterPro" id="IPR036049">
    <property type="entry name" value="Ribosomal_uL29_sf"/>
</dbReference>